<evidence type="ECO:0000256" key="2">
    <source>
        <dbReference type="SAM" id="Phobius"/>
    </source>
</evidence>
<feature type="region of interest" description="Disordered" evidence="1">
    <location>
        <begin position="288"/>
        <end position="327"/>
    </location>
</feature>
<proteinExistence type="predicted"/>
<dbReference type="InterPro" id="IPR002219">
    <property type="entry name" value="PKC_DAG/PE"/>
</dbReference>
<evidence type="ECO:0000259" key="3">
    <source>
        <dbReference type="PROSITE" id="PS50081"/>
    </source>
</evidence>
<dbReference type="EMBL" id="JABCRI010000601">
    <property type="protein sequence ID" value="KAF8369677.1"/>
    <property type="molecule type" value="Genomic_DNA"/>
</dbReference>
<keyword evidence="2" id="KW-1133">Transmembrane helix</keyword>
<feature type="domain" description="Phorbol-ester/DAG-type" evidence="3">
    <location>
        <begin position="183"/>
        <end position="244"/>
    </location>
</feature>
<keyword evidence="2" id="KW-0472">Membrane</keyword>
<dbReference type="PROSITE" id="PS50081">
    <property type="entry name" value="ZF_DAG_PE_2"/>
    <property type="match status" value="1"/>
</dbReference>
<name>A0A835D0J8_TETSI</name>
<evidence type="ECO:0000313" key="5">
    <source>
        <dbReference type="Proteomes" id="UP000655225"/>
    </source>
</evidence>
<evidence type="ECO:0000256" key="1">
    <source>
        <dbReference type="SAM" id="MobiDB-lite"/>
    </source>
</evidence>
<comment type="caution">
    <text evidence="4">The sequence shown here is derived from an EMBL/GenBank/DDBJ whole genome shotgun (WGS) entry which is preliminary data.</text>
</comment>
<dbReference type="AlphaFoldDB" id="A0A835D0J8"/>
<keyword evidence="2" id="KW-0812">Transmembrane</keyword>
<dbReference type="Proteomes" id="UP000655225">
    <property type="component" value="Unassembled WGS sequence"/>
</dbReference>
<feature type="transmembrane region" description="Helical" evidence="2">
    <location>
        <begin position="131"/>
        <end position="152"/>
    </location>
</feature>
<accession>A0A835D0J8</accession>
<sequence length="351" mass="38585">MAVEITGAAPNNGGIPLGEDGGQRETRVKAIESLQGNDRRDHLTRHIPDSIRTPELIPKCQVSHLVTSPCGNTLNHGENMTVSQFAFTTSESGSYLNSRRYMKMDYHRESLRMLLAKWGKKDPSGMAESRLFIVTCLTAAIVGILTIAYTVFQWRRNISVSWTKAIARTKKKRKAKHKVPVASHSWSLESMSRGKSLNCCVCLKSTSPSQPLGPMAALDSFIPRCSICSAVAHLSCSSKAHKDCKCLSMIRKMAPKRMTSKKSKKGEAYSSSLVPEMIAPMDLDADMDEAGADSPLHSNAKHDFIVEPRVEAPQPGHGRGRPPCSTVLQGITRDRAVIRRESARKGEILES</sequence>
<feature type="region of interest" description="Disordered" evidence="1">
    <location>
        <begin position="1"/>
        <end position="23"/>
    </location>
</feature>
<evidence type="ECO:0000313" key="4">
    <source>
        <dbReference type="EMBL" id="KAF8369677.1"/>
    </source>
</evidence>
<dbReference type="OrthoDB" id="759142at2759"/>
<keyword evidence="5" id="KW-1185">Reference proteome</keyword>
<feature type="compositionally biased region" description="Basic and acidic residues" evidence="1">
    <location>
        <begin position="300"/>
        <end position="310"/>
    </location>
</feature>
<organism evidence="4 5">
    <name type="scientific">Tetracentron sinense</name>
    <name type="common">Spur-leaf</name>
    <dbReference type="NCBI Taxonomy" id="13715"/>
    <lineage>
        <taxon>Eukaryota</taxon>
        <taxon>Viridiplantae</taxon>
        <taxon>Streptophyta</taxon>
        <taxon>Embryophyta</taxon>
        <taxon>Tracheophyta</taxon>
        <taxon>Spermatophyta</taxon>
        <taxon>Magnoliopsida</taxon>
        <taxon>Trochodendrales</taxon>
        <taxon>Trochodendraceae</taxon>
        <taxon>Tetracentron</taxon>
    </lineage>
</organism>
<reference evidence="4 5" key="1">
    <citation type="submission" date="2020-04" db="EMBL/GenBank/DDBJ databases">
        <title>Plant Genome Project.</title>
        <authorList>
            <person name="Zhang R.-G."/>
        </authorList>
    </citation>
    <scope>NUCLEOTIDE SEQUENCE [LARGE SCALE GENOMIC DNA]</scope>
    <source>
        <strain evidence="4">YNK0</strain>
        <tissue evidence="4">Leaf</tissue>
    </source>
</reference>
<protein>
    <recommendedName>
        <fullName evidence="3">Phorbol-ester/DAG-type domain-containing protein</fullName>
    </recommendedName>
</protein>
<gene>
    <name evidence="4" type="ORF">HHK36_032300</name>
</gene>